<dbReference type="Proteomes" id="UP000677234">
    <property type="component" value="Chromosome"/>
</dbReference>
<dbReference type="KEGG" id="bcop:JD108_07360"/>
<dbReference type="Pfam" id="PF03374">
    <property type="entry name" value="ANT"/>
    <property type="match status" value="1"/>
</dbReference>
<dbReference type="AlphaFoldDB" id="A0A7T5ENB0"/>
<dbReference type="SMART" id="SM01040">
    <property type="entry name" value="Bro-N"/>
    <property type="match status" value="1"/>
</dbReference>
<dbReference type="EMBL" id="CP066308">
    <property type="protein sequence ID" value="QQE75687.1"/>
    <property type="molecule type" value="Genomic_DNA"/>
</dbReference>
<dbReference type="PROSITE" id="PS51750">
    <property type="entry name" value="BRO_N"/>
    <property type="match status" value="1"/>
</dbReference>
<dbReference type="Pfam" id="PF02498">
    <property type="entry name" value="Bro-N"/>
    <property type="match status" value="1"/>
</dbReference>
<dbReference type="PANTHER" id="PTHR36180:SF2">
    <property type="entry name" value="BRO FAMILY PROTEIN"/>
    <property type="match status" value="1"/>
</dbReference>
<evidence type="ECO:0000313" key="4">
    <source>
        <dbReference type="Proteomes" id="UP000595847"/>
    </source>
</evidence>
<protein>
    <submittedName>
        <fullName evidence="2">Phage antirepressor KilAC domain-containing protein</fullName>
    </submittedName>
</protein>
<evidence type="ECO:0000313" key="5">
    <source>
        <dbReference type="Proteomes" id="UP000677234"/>
    </source>
</evidence>
<reference evidence="3" key="2">
    <citation type="submission" date="2021-04" db="EMBL/GenBank/DDBJ databases">
        <title>Brevibacillus composti FJAT-54423, complete genome.</title>
        <authorList>
            <person name="Tang R."/>
        </authorList>
    </citation>
    <scope>NUCLEOTIDE SEQUENCE</scope>
    <source>
        <strain evidence="3">FJAT-54424</strain>
    </source>
</reference>
<organism evidence="2 4">
    <name type="scientific">Brevibacillus composti</name>
    <dbReference type="NCBI Taxonomy" id="2796470"/>
    <lineage>
        <taxon>Bacteria</taxon>
        <taxon>Bacillati</taxon>
        <taxon>Bacillota</taxon>
        <taxon>Bacilli</taxon>
        <taxon>Bacillales</taxon>
        <taxon>Paenibacillaceae</taxon>
        <taxon>Brevibacillus</taxon>
    </lineage>
</organism>
<name>A0A7T5ENB0_9BACL</name>
<feature type="domain" description="Bro-N" evidence="1">
    <location>
        <begin position="1"/>
        <end position="115"/>
    </location>
</feature>
<evidence type="ECO:0000259" key="1">
    <source>
        <dbReference type="PROSITE" id="PS51750"/>
    </source>
</evidence>
<evidence type="ECO:0000313" key="3">
    <source>
        <dbReference type="EMBL" id="QUO42713.1"/>
    </source>
</evidence>
<proteinExistence type="predicted"/>
<reference evidence="2 4" key="1">
    <citation type="submission" date="2020-12" db="EMBL/GenBank/DDBJ databases">
        <title>strain FJAT-54423T represents a novel species of the genus Brevibacillus.</title>
        <authorList>
            <person name="Tang R."/>
        </authorList>
    </citation>
    <scope>NUCLEOTIDE SEQUENCE [LARGE SCALE GENOMIC DNA]</scope>
    <source>
        <strain evidence="2 4">FJAT-54423</strain>
    </source>
</reference>
<dbReference type="Proteomes" id="UP000595847">
    <property type="component" value="Chromosome"/>
</dbReference>
<dbReference type="InterPro" id="IPR003497">
    <property type="entry name" value="BRO_N_domain"/>
</dbReference>
<dbReference type="PANTHER" id="PTHR36180">
    <property type="entry name" value="DNA-BINDING PROTEIN-RELATED-RELATED"/>
    <property type="match status" value="1"/>
</dbReference>
<dbReference type="InterPro" id="IPR005039">
    <property type="entry name" value="Ant_C"/>
</dbReference>
<dbReference type="GO" id="GO:0003677">
    <property type="term" value="F:DNA binding"/>
    <property type="evidence" value="ECO:0007669"/>
    <property type="project" value="InterPro"/>
</dbReference>
<dbReference type="EMBL" id="CP073708">
    <property type="protein sequence ID" value="QUO42713.1"/>
    <property type="molecule type" value="Genomic_DNA"/>
</dbReference>
<sequence length="253" mass="28749">MDKPQIFNHQMFGELPVIIVDGVEWFGATEAAEALSFAKPHDAISNHVDEDDSATYGVTDSLGRSQQKKFINESGLYSLIFGAAKQGKNLGIQDKAKAFKRWVTGEVLPTIRKTGGYVANDDLFIDTYLPHADEQTKMTFRATLALVRKQNEQIEAMKPKAEYFDALVDRNLLTNFRDTAKELKVKERDFIAWLLEKGYVYRDQKGKLKPYAQHVPELFNLKEWERNGKADVQTLITPKGKETFRLLMAKSVA</sequence>
<gene>
    <name evidence="2" type="ORF">JD108_07360</name>
    <name evidence="3" type="ORF">KDJ56_07040</name>
</gene>
<keyword evidence="5" id="KW-1185">Reference proteome</keyword>
<dbReference type="RefSeq" id="WP_198829207.1">
    <property type="nucleotide sequence ID" value="NZ_CP066308.1"/>
</dbReference>
<evidence type="ECO:0000313" key="2">
    <source>
        <dbReference type="EMBL" id="QQE75687.1"/>
    </source>
</evidence>
<accession>A0A7T5ENB0</accession>